<dbReference type="Proteomes" id="UP001221898">
    <property type="component" value="Unassembled WGS sequence"/>
</dbReference>
<accession>A0AAD7SVJ9</accession>
<protein>
    <submittedName>
        <fullName evidence="2">Uncharacterized protein</fullName>
    </submittedName>
</protein>
<name>A0AAD7SVJ9_9TELE</name>
<proteinExistence type="predicted"/>
<feature type="region of interest" description="Disordered" evidence="1">
    <location>
        <begin position="61"/>
        <end position="82"/>
    </location>
</feature>
<keyword evidence="3" id="KW-1185">Reference proteome</keyword>
<evidence type="ECO:0000256" key="1">
    <source>
        <dbReference type="SAM" id="MobiDB-lite"/>
    </source>
</evidence>
<organism evidence="2 3">
    <name type="scientific">Aldrovandia affinis</name>
    <dbReference type="NCBI Taxonomy" id="143900"/>
    <lineage>
        <taxon>Eukaryota</taxon>
        <taxon>Metazoa</taxon>
        <taxon>Chordata</taxon>
        <taxon>Craniata</taxon>
        <taxon>Vertebrata</taxon>
        <taxon>Euteleostomi</taxon>
        <taxon>Actinopterygii</taxon>
        <taxon>Neopterygii</taxon>
        <taxon>Teleostei</taxon>
        <taxon>Notacanthiformes</taxon>
        <taxon>Halosauridae</taxon>
        <taxon>Aldrovandia</taxon>
    </lineage>
</organism>
<evidence type="ECO:0000313" key="2">
    <source>
        <dbReference type="EMBL" id="KAJ8409448.1"/>
    </source>
</evidence>
<reference evidence="2" key="1">
    <citation type="journal article" date="2023" name="Science">
        <title>Genome structures resolve the early diversification of teleost fishes.</title>
        <authorList>
            <person name="Parey E."/>
            <person name="Louis A."/>
            <person name="Montfort J."/>
            <person name="Bouchez O."/>
            <person name="Roques C."/>
            <person name="Iampietro C."/>
            <person name="Lluch J."/>
            <person name="Castinel A."/>
            <person name="Donnadieu C."/>
            <person name="Desvignes T."/>
            <person name="Floi Bucao C."/>
            <person name="Jouanno E."/>
            <person name="Wen M."/>
            <person name="Mejri S."/>
            <person name="Dirks R."/>
            <person name="Jansen H."/>
            <person name="Henkel C."/>
            <person name="Chen W.J."/>
            <person name="Zahm M."/>
            <person name="Cabau C."/>
            <person name="Klopp C."/>
            <person name="Thompson A.W."/>
            <person name="Robinson-Rechavi M."/>
            <person name="Braasch I."/>
            <person name="Lecointre G."/>
            <person name="Bobe J."/>
            <person name="Postlethwait J.H."/>
            <person name="Berthelot C."/>
            <person name="Roest Crollius H."/>
            <person name="Guiguen Y."/>
        </authorList>
    </citation>
    <scope>NUCLEOTIDE SEQUENCE</scope>
    <source>
        <strain evidence="2">NC1722</strain>
    </source>
</reference>
<gene>
    <name evidence="2" type="ORF">AAFF_G00228490</name>
</gene>
<dbReference type="AlphaFoldDB" id="A0AAD7SVJ9"/>
<sequence>MPHLGCGDKTDHTRRCSLYEVMEASTHEVLQKRVVVSDPQVPLCLCSPGWASRAHGNIIAPPRSGLNRGQQAGGTVGPCLLG</sequence>
<dbReference type="EMBL" id="JAINUG010000030">
    <property type="protein sequence ID" value="KAJ8409448.1"/>
    <property type="molecule type" value="Genomic_DNA"/>
</dbReference>
<evidence type="ECO:0000313" key="3">
    <source>
        <dbReference type="Proteomes" id="UP001221898"/>
    </source>
</evidence>
<comment type="caution">
    <text evidence="2">The sequence shown here is derived from an EMBL/GenBank/DDBJ whole genome shotgun (WGS) entry which is preliminary data.</text>
</comment>